<proteinExistence type="predicted"/>
<name>A0A2X0ZG13_9BACI</name>
<evidence type="ECO:0000313" key="3">
    <source>
        <dbReference type="Proteomes" id="UP000251431"/>
    </source>
</evidence>
<feature type="transmembrane region" description="Helical" evidence="1">
    <location>
        <begin position="206"/>
        <end position="231"/>
    </location>
</feature>
<sequence>MHKGGYIYTLILGIVLSISTLLLFIYNERQREELVPLHTPIQSIKEAWYLSGSNGKEQYLYPLKQVFYVDRYEVKDTDRLQQVLQTKKDLSSRPADHEAVSDLYIRFHNGKETALKVIVEDEGFFLMDQKTGLYYVLQAKEAEDYFHLLNEKSKMSWLLFIVYTILFFGLVYMLVKKLIAAKSTEKESIPSNTRGKRSLADSIYPAILPLVITFSMQIYGAQHSLLLLSAMMLTSGIREFLEKRGHFLKMPLLLPLFWCYLYGFQMITSYFN</sequence>
<keyword evidence="1" id="KW-0812">Transmembrane</keyword>
<gene>
    <name evidence="2" type="ORF">NCTC7582_03390</name>
</gene>
<feature type="transmembrane region" description="Helical" evidence="1">
    <location>
        <begin position="157"/>
        <end position="175"/>
    </location>
</feature>
<dbReference type="EMBL" id="UAQE01000001">
    <property type="protein sequence ID" value="SPU00592.1"/>
    <property type="molecule type" value="Genomic_DNA"/>
</dbReference>
<evidence type="ECO:0000313" key="2">
    <source>
        <dbReference type="EMBL" id="SPU00592.1"/>
    </source>
</evidence>
<feature type="transmembrane region" description="Helical" evidence="1">
    <location>
        <begin position="252"/>
        <end position="271"/>
    </location>
</feature>
<evidence type="ECO:0000256" key="1">
    <source>
        <dbReference type="SAM" id="Phobius"/>
    </source>
</evidence>
<keyword evidence="1" id="KW-0472">Membrane</keyword>
<dbReference type="AlphaFoldDB" id="A0A2X0ZG13"/>
<feature type="transmembrane region" description="Helical" evidence="1">
    <location>
        <begin position="6"/>
        <end position="26"/>
    </location>
</feature>
<reference evidence="2 3" key="1">
    <citation type="submission" date="2018-06" db="EMBL/GenBank/DDBJ databases">
        <authorList>
            <consortium name="Pathogen Informatics"/>
            <person name="Doyle S."/>
        </authorList>
    </citation>
    <scope>NUCLEOTIDE SEQUENCE [LARGE SCALE GENOMIC DNA]</scope>
    <source>
        <strain evidence="2 3">NCTC7582</strain>
    </source>
</reference>
<accession>A0A2X0ZG13</accession>
<dbReference type="Proteomes" id="UP000251431">
    <property type="component" value="Unassembled WGS sequence"/>
</dbReference>
<keyword evidence="1" id="KW-1133">Transmembrane helix</keyword>
<organism evidence="2 3">
    <name type="scientific">Lysinibacillus capsici</name>
    <dbReference type="NCBI Taxonomy" id="2115968"/>
    <lineage>
        <taxon>Bacteria</taxon>
        <taxon>Bacillati</taxon>
        <taxon>Bacillota</taxon>
        <taxon>Bacilli</taxon>
        <taxon>Bacillales</taxon>
        <taxon>Bacillaceae</taxon>
        <taxon>Lysinibacillus</taxon>
    </lineage>
</organism>
<protein>
    <submittedName>
        <fullName evidence="2">Uncharacterized protein</fullName>
    </submittedName>
</protein>